<evidence type="ECO:0000256" key="7">
    <source>
        <dbReference type="RuleBase" id="RU000417"/>
    </source>
</evidence>
<evidence type="ECO:0000256" key="2">
    <source>
        <dbReference type="ARBA" id="ARBA00022679"/>
    </source>
</evidence>
<comment type="similarity">
    <text evidence="5 6">Belongs to the class I-like SAM-binding methyltransferase superfamily. C5-methyltransferase family.</text>
</comment>
<dbReference type="InterPro" id="IPR029063">
    <property type="entry name" value="SAM-dependent_MTases_sf"/>
</dbReference>
<dbReference type="Gene3D" id="3.40.50.150">
    <property type="entry name" value="Vaccinia Virus protein VP39"/>
    <property type="match status" value="1"/>
</dbReference>
<dbReference type="Gene3D" id="3.90.120.10">
    <property type="entry name" value="DNA Methylase, subunit A, domain 2"/>
    <property type="match status" value="1"/>
</dbReference>
<dbReference type="GO" id="GO:0032259">
    <property type="term" value="P:methylation"/>
    <property type="evidence" value="ECO:0007669"/>
    <property type="project" value="UniProtKB-KW"/>
</dbReference>
<dbReference type="EC" id="2.1.1.37" evidence="7"/>
<dbReference type="PANTHER" id="PTHR10629">
    <property type="entry name" value="CYTOSINE-SPECIFIC METHYLTRANSFERASE"/>
    <property type="match status" value="1"/>
</dbReference>
<keyword evidence="1 5" id="KW-0489">Methyltransferase</keyword>
<gene>
    <name evidence="8" type="ORF">CRD60_01890</name>
</gene>
<evidence type="ECO:0000313" key="9">
    <source>
        <dbReference type="Proteomes" id="UP000252530"/>
    </source>
</evidence>
<name>A0A366KAJ2_9BIFI</name>
<dbReference type="GO" id="GO:0009307">
    <property type="term" value="P:DNA restriction-modification system"/>
    <property type="evidence" value="ECO:0007669"/>
    <property type="project" value="UniProtKB-KW"/>
</dbReference>
<evidence type="ECO:0000256" key="6">
    <source>
        <dbReference type="RuleBase" id="RU000416"/>
    </source>
</evidence>
<dbReference type="PROSITE" id="PS51679">
    <property type="entry name" value="SAM_MT_C5"/>
    <property type="match status" value="1"/>
</dbReference>
<keyword evidence="4" id="KW-0680">Restriction system</keyword>
<comment type="caution">
    <text evidence="8">The sequence shown here is derived from an EMBL/GenBank/DDBJ whole genome shotgun (WGS) entry which is preliminary data.</text>
</comment>
<organism evidence="8 9">
    <name type="scientific">Bifidobacterium aemilianum</name>
    <dbReference type="NCBI Taxonomy" id="2493120"/>
    <lineage>
        <taxon>Bacteria</taxon>
        <taxon>Bacillati</taxon>
        <taxon>Actinomycetota</taxon>
        <taxon>Actinomycetes</taxon>
        <taxon>Bifidobacteriales</taxon>
        <taxon>Bifidobacteriaceae</taxon>
        <taxon>Bifidobacterium</taxon>
    </lineage>
</organism>
<keyword evidence="2 5" id="KW-0808">Transferase</keyword>
<dbReference type="Pfam" id="PF00145">
    <property type="entry name" value="DNA_methylase"/>
    <property type="match status" value="1"/>
</dbReference>
<dbReference type="PANTHER" id="PTHR10629:SF52">
    <property type="entry name" value="DNA (CYTOSINE-5)-METHYLTRANSFERASE 1"/>
    <property type="match status" value="1"/>
</dbReference>
<accession>A0A366KAJ2</accession>
<dbReference type="EMBL" id="PDCG01000001">
    <property type="protein sequence ID" value="RBP98619.1"/>
    <property type="molecule type" value="Genomic_DNA"/>
</dbReference>
<evidence type="ECO:0000256" key="4">
    <source>
        <dbReference type="ARBA" id="ARBA00022747"/>
    </source>
</evidence>
<dbReference type="InterPro" id="IPR050390">
    <property type="entry name" value="C5-Methyltransferase"/>
</dbReference>
<dbReference type="Proteomes" id="UP000252530">
    <property type="component" value="Unassembled WGS sequence"/>
</dbReference>
<feature type="active site" evidence="5">
    <location>
        <position position="80"/>
    </location>
</feature>
<sequence>MWRIGDWSGTCGLESFFAIEKSSDAFMTYKHNLIKCADDWVWPSWLQKDSNDINIVLRENKEDLEKLRGTVDLVAGGPPCQGFSMAGKRDSEDLRNKLVRSYIRFIRIVQPRVILFENVHGIMVRLAAERRKGKTLIYSQYIERSLRQMGYAVAYRIIDMSEFGIPQKRKRFILVAIKDGIVSPDSVFTSLESNASSFCAQKGIKRSTTVKEAINDLLYSSGHINSPDTRGFESGIYGKATCWALRPGWLAPGPDARACWHLQHGLPSA</sequence>
<dbReference type="InterPro" id="IPR001525">
    <property type="entry name" value="C5_MeTfrase"/>
</dbReference>
<protein>
    <recommendedName>
        <fullName evidence="7">Cytosine-specific methyltransferase</fullName>
        <ecNumber evidence="7">2.1.1.37</ecNumber>
    </recommendedName>
</protein>
<evidence type="ECO:0000256" key="5">
    <source>
        <dbReference type="PROSITE-ProRule" id="PRU01016"/>
    </source>
</evidence>
<dbReference type="InterPro" id="IPR018117">
    <property type="entry name" value="C5_DNA_meth_AS"/>
</dbReference>
<evidence type="ECO:0000256" key="1">
    <source>
        <dbReference type="ARBA" id="ARBA00022603"/>
    </source>
</evidence>
<evidence type="ECO:0000256" key="3">
    <source>
        <dbReference type="ARBA" id="ARBA00022691"/>
    </source>
</evidence>
<evidence type="ECO:0000313" key="8">
    <source>
        <dbReference type="EMBL" id="RBP98619.1"/>
    </source>
</evidence>
<reference evidence="8 9" key="1">
    <citation type="submission" date="2017-10" db="EMBL/GenBank/DDBJ databases">
        <title>Bifidobacterium xylocopum sp. nov. and Bifidobacterium aemilianum sp. nov., from the carpenter bee (Xylocopa violacea) digestive tract.</title>
        <authorList>
            <person name="Alberoni D."/>
            <person name="Baffoni L."/>
            <person name="Di Gioia D."/>
            <person name="Gaggia F."/>
            <person name="Biavati B."/>
        </authorList>
    </citation>
    <scope>NUCLEOTIDE SEQUENCE [LARGE SCALE GENOMIC DNA]</scope>
    <source>
        <strain evidence="8 9">XV10</strain>
    </source>
</reference>
<dbReference type="GO" id="GO:0003886">
    <property type="term" value="F:DNA (cytosine-5-)-methyltransferase activity"/>
    <property type="evidence" value="ECO:0007669"/>
    <property type="project" value="UniProtKB-EC"/>
</dbReference>
<dbReference type="OrthoDB" id="9813719at2"/>
<dbReference type="SUPFAM" id="SSF53335">
    <property type="entry name" value="S-adenosyl-L-methionine-dependent methyltransferases"/>
    <property type="match status" value="1"/>
</dbReference>
<dbReference type="RefSeq" id="WP_113859592.1">
    <property type="nucleotide sequence ID" value="NZ_PDCG01000001.1"/>
</dbReference>
<proteinExistence type="inferred from homology"/>
<comment type="catalytic activity">
    <reaction evidence="7">
        <text>a 2'-deoxycytidine in DNA + S-adenosyl-L-methionine = a 5-methyl-2'-deoxycytidine in DNA + S-adenosyl-L-homocysteine + H(+)</text>
        <dbReference type="Rhea" id="RHEA:13681"/>
        <dbReference type="Rhea" id="RHEA-COMP:11369"/>
        <dbReference type="Rhea" id="RHEA-COMP:11370"/>
        <dbReference type="ChEBI" id="CHEBI:15378"/>
        <dbReference type="ChEBI" id="CHEBI:57856"/>
        <dbReference type="ChEBI" id="CHEBI:59789"/>
        <dbReference type="ChEBI" id="CHEBI:85452"/>
        <dbReference type="ChEBI" id="CHEBI:85454"/>
        <dbReference type="EC" id="2.1.1.37"/>
    </reaction>
</comment>
<dbReference type="PROSITE" id="PS00094">
    <property type="entry name" value="C5_MTASE_1"/>
    <property type="match status" value="1"/>
</dbReference>
<dbReference type="PRINTS" id="PR00105">
    <property type="entry name" value="C5METTRFRASE"/>
</dbReference>
<dbReference type="NCBIfam" id="TIGR00675">
    <property type="entry name" value="dcm"/>
    <property type="match status" value="1"/>
</dbReference>
<keyword evidence="3 5" id="KW-0949">S-adenosyl-L-methionine</keyword>
<dbReference type="AlphaFoldDB" id="A0A366KAJ2"/>
<keyword evidence="9" id="KW-1185">Reference proteome</keyword>